<dbReference type="InterPro" id="IPR036868">
    <property type="entry name" value="TusA-like_sf"/>
</dbReference>
<name>A0A1H3BBZ7_9FIRM</name>
<dbReference type="Pfam" id="PF01206">
    <property type="entry name" value="TusA"/>
    <property type="match status" value="1"/>
</dbReference>
<reference evidence="3 4" key="1">
    <citation type="submission" date="2016-10" db="EMBL/GenBank/DDBJ databases">
        <authorList>
            <person name="de Groot N.N."/>
        </authorList>
    </citation>
    <scope>NUCLEOTIDE SEQUENCE [LARGE SCALE GENOMIC DNA]</scope>
    <source>
        <strain evidence="3 4">DSM 23310</strain>
    </source>
</reference>
<sequence length="70" mass="7869">MKTVDCLGDMCPIPIIKTRKALKKTEPGETIKVITDHSCVLEAIKSNFKKCNITHEEVINGIWEISITKN</sequence>
<evidence type="ECO:0000313" key="3">
    <source>
        <dbReference type="EMBL" id="SDX39452.1"/>
    </source>
</evidence>
<evidence type="ECO:0000259" key="2">
    <source>
        <dbReference type="PROSITE" id="PS01148"/>
    </source>
</evidence>
<organism evidence="3 4">
    <name type="scientific">Tepidimicrobium xylanilyticum</name>
    <dbReference type="NCBI Taxonomy" id="1123352"/>
    <lineage>
        <taxon>Bacteria</taxon>
        <taxon>Bacillati</taxon>
        <taxon>Bacillota</taxon>
        <taxon>Tissierellia</taxon>
        <taxon>Tissierellales</taxon>
        <taxon>Tepidimicrobiaceae</taxon>
        <taxon>Tepidimicrobium</taxon>
    </lineage>
</organism>
<accession>A0A1H3BBZ7</accession>
<proteinExistence type="inferred from homology"/>
<dbReference type="PANTHER" id="PTHR33279:SF6">
    <property type="entry name" value="SULFUR CARRIER PROTEIN YEDF-RELATED"/>
    <property type="match status" value="1"/>
</dbReference>
<dbReference type="EMBL" id="FNNG01000010">
    <property type="protein sequence ID" value="SDX39452.1"/>
    <property type="molecule type" value="Genomic_DNA"/>
</dbReference>
<dbReference type="RefSeq" id="WP_093753700.1">
    <property type="nucleotide sequence ID" value="NZ_BSYN01000005.1"/>
</dbReference>
<dbReference type="OrthoDB" id="9800872at2"/>
<gene>
    <name evidence="3" type="ORF">SAMN05660923_02232</name>
</gene>
<dbReference type="Proteomes" id="UP000198828">
    <property type="component" value="Unassembled WGS sequence"/>
</dbReference>
<keyword evidence="4" id="KW-1185">Reference proteome</keyword>
<dbReference type="InterPro" id="IPR001455">
    <property type="entry name" value="TusA-like"/>
</dbReference>
<dbReference type="SUPFAM" id="SSF64307">
    <property type="entry name" value="SirA-like"/>
    <property type="match status" value="1"/>
</dbReference>
<dbReference type="Gene3D" id="3.30.110.40">
    <property type="entry name" value="TusA-like domain"/>
    <property type="match status" value="1"/>
</dbReference>
<keyword evidence="3" id="KW-0808">Transferase</keyword>
<dbReference type="CDD" id="cd00291">
    <property type="entry name" value="SirA_YedF_YeeD"/>
    <property type="match status" value="1"/>
</dbReference>
<dbReference type="GO" id="GO:0016740">
    <property type="term" value="F:transferase activity"/>
    <property type="evidence" value="ECO:0007669"/>
    <property type="project" value="UniProtKB-KW"/>
</dbReference>
<dbReference type="AlphaFoldDB" id="A0A1H3BBZ7"/>
<evidence type="ECO:0000313" key="4">
    <source>
        <dbReference type="Proteomes" id="UP000198828"/>
    </source>
</evidence>
<evidence type="ECO:0000256" key="1">
    <source>
        <dbReference type="ARBA" id="ARBA00008984"/>
    </source>
</evidence>
<feature type="domain" description="UPF0033" evidence="2">
    <location>
        <begin position="4"/>
        <end position="28"/>
    </location>
</feature>
<dbReference type="PROSITE" id="PS01148">
    <property type="entry name" value="UPF0033"/>
    <property type="match status" value="1"/>
</dbReference>
<comment type="similarity">
    <text evidence="1">Belongs to the sulfur carrier protein TusA family.</text>
</comment>
<protein>
    <submittedName>
        <fullName evidence="3">TusA-related sulfurtransferase</fullName>
    </submittedName>
</protein>
<dbReference type="PANTHER" id="PTHR33279">
    <property type="entry name" value="SULFUR CARRIER PROTEIN YEDF-RELATED"/>
    <property type="match status" value="1"/>
</dbReference>